<accession>A0ABS5B7B9</accession>
<protein>
    <recommendedName>
        <fullName evidence="3">GIY-YIG nuclease family protein</fullName>
    </recommendedName>
</protein>
<reference evidence="1 2" key="1">
    <citation type="submission" date="2018-02" db="EMBL/GenBank/DDBJ databases">
        <title>Draft genome sequence of Streptococcus oricebi CCUG 70868T type strain.</title>
        <authorList>
            <person name="Mendez V."/>
            <person name="Salva-Serra F."/>
            <person name="Jaen-Luchoro D."/>
            <person name="Gonzales-Siles L."/>
            <person name="Karlsson R."/>
            <person name="Engstrom-Jakobsson H."/>
            <person name="Busquets A."/>
            <person name="Gomila M."/>
            <person name="Pineiro-Iglesias B."/>
            <person name="Bennasar-Figueras A."/>
            <person name="Seeger M."/>
            <person name="Moore E."/>
        </authorList>
    </citation>
    <scope>NUCLEOTIDE SEQUENCE [LARGE SCALE GENOMIC DNA]</scope>
    <source>
        <strain evidence="1 2">CCUG 70868</strain>
    </source>
</reference>
<evidence type="ECO:0008006" key="3">
    <source>
        <dbReference type="Google" id="ProtNLM"/>
    </source>
</evidence>
<comment type="caution">
    <text evidence="1">The sequence shown here is derived from an EMBL/GenBank/DDBJ whole genome shotgun (WGS) entry which is preliminary data.</text>
</comment>
<proteinExistence type="predicted"/>
<name>A0ABS5B7B9_9STRE</name>
<sequence length="62" mass="7211">MTDKVHFAYFIVEKDKGGAFSVGKAKKIKKWLHLKEKTAIIKSKQTFSLRVDLNWSKIIEVM</sequence>
<gene>
    <name evidence="1" type="ORF">C4K46_08190</name>
</gene>
<dbReference type="Proteomes" id="UP001519296">
    <property type="component" value="Unassembled WGS sequence"/>
</dbReference>
<organism evidence="1 2">
    <name type="scientific">Streptococcus oricebi</name>
    <dbReference type="NCBI Taxonomy" id="1547447"/>
    <lineage>
        <taxon>Bacteria</taxon>
        <taxon>Bacillati</taxon>
        <taxon>Bacillota</taxon>
        <taxon>Bacilli</taxon>
        <taxon>Lactobacillales</taxon>
        <taxon>Streptococcaceae</taxon>
        <taxon>Streptococcus</taxon>
    </lineage>
</organism>
<dbReference type="EMBL" id="PRDG01000005">
    <property type="protein sequence ID" value="MBP2623914.1"/>
    <property type="molecule type" value="Genomic_DNA"/>
</dbReference>
<evidence type="ECO:0000313" key="1">
    <source>
        <dbReference type="EMBL" id="MBP2623914.1"/>
    </source>
</evidence>
<keyword evidence="2" id="KW-1185">Reference proteome</keyword>
<evidence type="ECO:0000313" key="2">
    <source>
        <dbReference type="Proteomes" id="UP001519296"/>
    </source>
</evidence>